<gene>
    <name evidence="3" type="ORF">PLXY2_LOCUS13093</name>
</gene>
<organism evidence="3 4">
    <name type="scientific">Plutella xylostella</name>
    <name type="common">Diamondback moth</name>
    <name type="synonym">Plutella maculipennis</name>
    <dbReference type="NCBI Taxonomy" id="51655"/>
    <lineage>
        <taxon>Eukaryota</taxon>
        <taxon>Metazoa</taxon>
        <taxon>Ecdysozoa</taxon>
        <taxon>Arthropoda</taxon>
        <taxon>Hexapoda</taxon>
        <taxon>Insecta</taxon>
        <taxon>Pterygota</taxon>
        <taxon>Neoptera</taxon>
        <taxon>Endopterygota</taxon>
        <taxon>Lepidoptera</taxon>
        <taxon>Glossata</taxon>
        <taxon>Ditrysia</taxon>
        <taxon>Yponomeutoidea</taxon>
        <taxon>Plutellidae</taxon>
        <taxon>Plutella</taxon>
    </lineage>
</organism>
<dbReference type="Proteomes" id="UP000653454">
    <property type="component" value="Unassembled WGS sequence"/>
</dbReference>
<keyword evidence="2" id="KW-0812">Transmembrane</keyword>
<feature type="transmembrane region" description="Helical" evidence="2">
    <location>
        <begin position="50"/>
        <end position="70"/>
    </location>
</feature>
<feature type="compositionally biased region" description="Basic residues" evidence="1">
    <location>
        <begin position="101"/>
        <end position="110"/>
    </location>
</feature>
<reference evidence="3" key="1">
    <citation type="submission" date="2020-11" db="EMBL/GenBank/DDBJ databases">
        <authorList>
            <person name="Whiteford S."/>
        </authorList>
    </citation>
    <scope>NUCLEOTIDE SEQUENCE</scope>
</reference>
<comment type="caution">
    <text evidence="3">The sequence shown here is derived from an EMBL/GenBank/DDBJ whole genome shotgun (WGS) entry which is preliminary data.</text>
</comment>
<keyword evidence="2" id="KW-0472">Membrane</keyword>
<feature type="region of interest" description="Disordered" evidence="1">
    <location>
        <begin position="88"/>
        <end position="110"/>
    </location>
</feature>
<accession>A0A8S4G5R3</accession>
<sequence length="110" mass="12034">MDLPIITPLADSFKEKNVLKLDNYEQQISRILTHELPNKSLPVTPPQGTIFLGALLAALCVNDISFCVWLRQCACAARLGPPINTAAARSLQHSPAGARASRSRQRHTMS</sequence>
<proteinExistence type="predicted"/>
<evidence type="ECO:0000256" key="2">
    <source>
        <dbReference type="SAM" id="Phobius"/>
    </source>
</evidence>
<keyword evidence="4" id="KW-1185">Reference proteome</keyword>
<dbReference type="AlphaFoldDB" id="A0A8S4G5R3"/>
<name>A0A8S4G5R3_PLUXY</name>
<evidence type="ECO:0000256" key="1">
    <source>
        <dbReference type="SAM" id="MobiDB-lite"/>
    </source>
</evidence>
<evidence type="ECO:0000313" key="3">
    <source>
        <dbReference type="EMBL" id="CAG9134817.1"/>
    </source>
</evidence>
<dbReference type="EMBL" id="CAJHNJ030000086">
    <property type="protein sequence ID" value="CAG9134817.1"/>
    <property type="molecule type" value="Genomic_DNA"/>
</dbReference>
<keyword evidence="2" id="KW-1133">Transmembrane helix</keyword>
<protein>
    <submittedName>
        <fullName evidence="3">(diamondback moth) hypothetical protein</fullName>
    </submittedName>
</protein>
<evidence type="ECO:0000313" key="4">
    <source>
        <dbReference type="Proteomes" id="UP000653454"/>
    </source>
</evidence>